<dbReference type="PANTHER" id="PTHR10458">
    <property type="entry name" value="PEPTIDE DEFORMYLASE"/>
    <property type="match status" value="1"/>
</dbReference>
<reference evidence="2" key="1">
    <citation type="journal article" date="2015" name="Nature">
        <title>Complex archaea that bridge the gap between prokaryotes and eukaryotes.</title>
        <authorList>
            <person name="Spang A."/>
            <person name="Saw J.H."/>
            <person name="Jorgensen S.L."/>
            <person name="Zaremba-Niedzwiedzka K."/>
            <person name="Martijn J."/>
            <person name="Lind A.E."/>
            <person name="van Eijk R."/>
            <person name="Schleper C."/>
            <person name="Guy L."/>
            <person name="Ettema T.J."/>
        </authorList>
    </citation>
    <scope>NUCLEOTIDE SEQUENCE</scope>
</reference>
<dbReference type="SUPFAM" id="SSF56420">
    <property type="entry name" value="Peptide deformylase"/>
    <property type="match status" value="1"/>
</dbReference>
<dbReference type="InterPro" id="IPR023635">
    <property type="entry name" value="Peptide_deformylase"/>
</dbReference>
<dbReference type="EMBL" id="LAZR01002161">
    <property type="protein sequence ID" value="KKN33650.1"/>
    <property type="molecule type" value="Genomic_DNA"/>
</dbReference>
<sequence length="168" mass="19987">MVIKDVLLLGNPKLREKSVDEINFNEDLNTNLKDLKDTLTYLQKAKKTGRAIAAPQIDILKKIIYFQLPNKSFYMINPIIKWKSEEIMDVWDSCFSFDIAFFVEIQRYRKIRVDFQDMNGNWNTEDFSDDLSELVQHEIDHLYGVLATDYLKDGKKIIMRSEWERRLK</sequence>
<evidence type="ECO:0000256" key="1">
    <source>
        <dbReference type="ARBA" id="ARBA00010759"/>
    </source>
</evidence>
<accession>A0A0F9PPD6</accession>
<dbReference type="AlphaFoldDB" id="A0A0F9PPD6"/>
<dbReference type="PRINTS" id="PR01576">
    <property type="entry name" value="PDEFORMYLASE"/>
</dbReference>
<evidence type="ECO:0008006" key="3">
    <source>
        <dbReference type="Google" id="ProtNLM"/>
    </source>
</evidence>
<name>A0A0F9PPD6_9ZZZZ</name>
<dbReference type="PIRSF" id="PIRSF004749">
    <property type="entry name" value="Pep_def"/>
    <property type="match status" value="1"/>
</dbReference>
<comment type="similarity">
    <text evidence="1">Belongs to the polypeptide deformylase family.</text>
</comment>
<dbReference type="Gene3D" id="3.90.45.10">
    <property type="entry name" value="Peptide deformylase"/>
    <property type="match status" value="1"/>
</dbReference>
<organism evidence="2">
    <name type="scientific">marine sediment metagenome</name>
    <dbReference type="NCBI Taxonomy" id="412755"/>
    <lineage>
        <taxon>unclassified sequences</taxon>
        <taxon>metagenomes</taxon>
        <taxon>ecological metagenomes</taxon>
    </lineage>
</organism>
<comment type="caution">
    <text evidence="2">The sequence shown here is derived from an EMBL/GenBank/DDBJ whole genome shotgun (WGS) entry which is preliminary data.</text>
</comment>
<dbReference type="HAMAP" id="MF_00163">
    <property type="entry name" value="Pep_deformylase"/>
    <property type="match status" value="1"/>
</dbReference>
<dbReference type="CDD" id="cd00487">
    <property type="entry name" value="Pep_deformylase"/>
    <property type="match status" value="1"/>
</dbReference>
<dbReference type="Pfam" id="PF01327">
    <property type="entry name" value="Pep_deformylase"/>
    <property type="match status" value="1"/>
</dbReference>
<gene>
    <name evidence="2" type="ORF">LCGC14_0801430</name>
</gene>
<protein>
    <recommendedName>
        <fullName evidence="3">Peptide deformylase</fullName>
    </recommendedName>
</protein>
<dbReference type="GO" id="GO:0042586">
    <property type="term" value="F:peptide deformylase activity"/>
    <property type="evidence" value="ECO:0007669"/>
    <property type="project" value="InterPro"/>
</dbReference>
<proteinExistence type="inferred from homology"/>
<dbReference type="InterPro" id="IPR036821">
    <property type="entry name" value="Peptide_deformylase_sf"/>
</dbReference>
<dbReference type="PANTHER" id="PTHR10458:SF22">
    <property type="entry name" value="PEPTIDE DEFORMYLASE"/>
    <property type="match status" value="1"/>
</dbReference>
<evidence type="ECO:0000313" key="2">
    <source>
        <dbReference type="EMBL" id="KKN33650.1"/>
    </source>
</evidence>